<keyword evidence="1" id="KW-0472">Membrane</keyword>
<dbReference type="OrthoDB" id="9811308at2"/>
<evidence type="ECO:0008006" key="4">
    <source>
        <dbReference type="Google" id="ProtNLM"/>
    </source>
</evidence>
<dbReference type="RefSeq" id="WP_148136401.1">
    <property type="nucleotide sequence ID" value="NZ_CP017634.1"/>
</dbReference>
<reference evidence="2 3" key="1">
    <citation type="submission" date="2016-10" db="EMBL/GenBank/DDBJ databases">
        <title>Complete Genome Sequence of Peptococcaceae strain DCMF.</title>
        <authorList>
            <person name="Edwards R.J."/>
            <person name="Holland S.I."/>
            <person name="Deshpande N.P."/>
            <person name="Wong Y.K."/>
            <person name="Ertan H."/>
            <person name="Manefield M."/>
            <person name="Russell T.L."/>
            <person name="Lee M.J."/>
        </authorList>
    </citation>
    <scope>NUCLEOTIDE SEQUENCE [LARGE SCALE GENOMIC DNA]</scope>
    <source>
        <strain evidence="2 3">DCMF</strain>
    </source>
</reference>
<accession>A0A3G1KX81</accession>
<dbReference type="Pfam" id="PF05437">
    <property type="entry name" value="AzlD"/>
    <property type="match status" value="1"/>
</dbReference>
<feature type="transmembrane region" description="Helical" evidence="1">
    <location>
        <begin position="5"/>
        <end position="27"/>
    </location>
</feature>
<keyword evidence="1" id="KW-1133">Transmembrane helix</keyword>
<proteinExistence type="predicted"/>
<evidence type="ECO:0000313" key="3">
    <source>
        <dbReference type="Proteomes" id="UP000323521"/>
    </source>
</evidence>
<keyword evidence="3" id="KW-1185">Reference proteome</keyword>
<gene>
    <name evidence="2" type="ORF">DCMF_21940</name>
</gene>
<dbReference type="KEGG" id="fwa:DCMF_21940"/>
<organism evidence="2 3">
    <name type="scientific">Formimonas warabiya</name>
    <dbReference type="NCBI Taxonomy" id="1761012"/>
    <lineage>
        <taxon>Bacteria</taxon>
        <taxon>Bacillati</taxon>
        <taxon>Bacillota</taxon>
        <taxon>Clostridia</taxon>
        <taxon>Eubacteriales</taxon>
        <taxon>Peptococcaceae</taxon>
        <taxon>Candidatus Formimonas</taxon>
    </lineage>
</organism>
<dbReference type="EMBL" id="CP017634">
    <property type="protein sequence ID" value="ATW27066.1"/>
    <property type="molecule type" value="Genomic_DNA"/>
</dbReference>
<evidence type="ECO:0000313" key="2">
    <source>
        <dbReference type="EMBL" id="ATW27066.1"/>
    </source>
</evidence>
<dbReference type="AlphaFoldDB" id="A0A3G1KX81"/>
<evidence type="ECO:0000256" key="1">
    <source>
        <dbReference type="SAM" id="Phobius"/>
    </source>
</evidence>
<feature type="transmembrane region" description="Helical" evidence="1">
    <location>
        <begin position="89"/>
        <end position="107"/>
    </location>
</feature>
<dbReference type="Proteomes" id="UP000323521">
    <property type="component" value="Chromosome"/>
</dbReference>
<protein>
    <recommendedName>
        <fullName evidence="4">AzlD domain-containing protein</fullName>
    </recommendedName>
</protein>
<name>A0A3G1KX81_FORW1</name>
<sequence length="108" mass="11830">MDSRIIILIIVVGGTNFLIRFLPAVLLNKFALPKVVEEWLSFVPVATMAAIVVPELFKGEGKIVYLSWHNLNLLSALPTIAVAAKTKSLGYSLATGMVTMALLQMFIR</sequence>
<dbReference type="InterPro" id="IPR008407">
    <property type="entry name" value="Brnchd-chn_aa_trnsp_AzlD"/>
</dbReference>
<keyword evidence="1" id="KW-0812">Transmembrane</keyword>